<organism evidence="1">
    <name type="scientific">Myoviridae sp. ctZgq1</name>
    <dbReference type="NCBI Taxonomy" id="2826666"/>
    <lineage>
        <taxon>Viruses</taxon>
        <taxon>Duplodnaviria</taxon>
        <taxon>Heunggongvirae</taxon>
        <taxon>Uroviricota</taxon>
        <taxon>Caudoviricetes</taxon>
    </lineage>
</organism>
<protein>
    <submittedName>
        <fullName evidence="1">TATA-box binding protein</fullName>
    </submittedName>
</protein>
<proteinExistence type="predicted"/>
<name>A0A8S5LX58_9CAUD</name>
<evidence type="ECO:0000313" key="1">
    <source>
        <dbReference type="EMBL" id="DAD74625.1"/>
    </source>
</evidence>
<sequence length="148" mass="17061">MNVLKLGLLIETLDDMITSLHLPPELSKRVKSSKTNLEKVFNEVIRGVDRGQQASLLKAVNHYEVEIIQNKPFKKNVERHNEDALYDICDVAMNNCIDCNFDKQKIQDCKLRKALSYLAIPVFEENPKEGECAYCVDMNYIKELNKID</sequence>
<dbReference type="EMBL" id="BK014762">
    <property type="protein sequence ID" value="DAD74625.1"/>
    <property type="molecule type" value="Genomic_DNA"/>
</dbReference>
<accession>A0A8S5LX58</accession>
<reference evidence="1" key="1">
    <citation type="journal article" date="2021" name="Proc. Natl. Acad. Sci. U.S.A.">
        <title>A Catalog of Tens of Thousands of Viruses from Human Metagenomes Reveals Hidden Associations with Chronic Diseases.</title>
        <authorList>
            <person name="Tisza M.J."/>
            <person name="Buck C.B."/>
        </authorList>
    </citation>
    <scope>NUCLEOTIDE SEQUENCE</scope>
    <source>
        <strain evidence="1">CtZgq1</strain>
    </source>
</reference>